<evidence type="ECO:0000313" key="1">
    <source>
        <dbReference type="EMBL" id="NBI08281.1"/>
    </source>
</evidence>
<gene>
    <name evidence="1" type="ORF">D3Z33_15580</name>
</gene>
<proteinExistence type="predicted"/>
<organism evidence="1 2">
    <name type="scientific">Senegalia massiliensis</name>
    <dbReference type="NCBI Taxonomy" id="1720316"/>
    <lineage>
        <taxon>Bacteria</taxon>
        <taxon>Bacillati</taxon>
        <taxon>Bacillota</taxon>
        <taxon>Clostridia</taxon>
        <taxon>Eubacteriales</taxon>
        <taxon>Clostridiaceae</taxon>
        <taxon>Senegalia</taxon>
    </lineage>
</organism>
<dbReference type="Proteomes" id="UP000467132">
    <property type="component" value="Unassembled WGS sequence"/>
</dbReference>
<evidence type="ECO:0000313" key="2">
    <source>
        <dbReference type="Proteomes" id="UP000467132"/>
    </source>
</evidence>
<dbReference type="EMBL" id="QXXA01000026">
    <property type="protein sequence ID" value="NBI08281.1"/>
    <property type="molecule type" value="Genomic_DNA"/>
</dbReference>
<accession>A0A845R132</accession>
<name>A0A845R132_9CLOT</name>
<protein>
    <submittedName>
        <fullName evidence="1">Uncharacterized protein</fullName>
    </submittedName>
</protein>
<comment type="caution">
    <text evidence="1">The sequence shown here is derived from an EMBL/GenBank/DDBJ whole genome shotgun (WGS) entry which is preliminary data.</text>
</comment>
<keyword evidence="2" id="KW-1185">Reference proteome</keyword>
<reference evidence="1 2" key="1">
    <citation type="submission" date="2018-08" db="EMBL/GenBank/DDBJ databases">
        <title>Murine metabolic-syndrome-specific gut microbial biobank.</title>
        <authorList>
            <person name="Liu C."/>
        </authorList>
    </citation>
    <scope>NUCLEOTIDE SEQUENCE [LARGE SCALE GENOMIC DNA]</scope>
    <source>
        <strain evidence="1 2">583</strain>
    </source>
</reference>
<sequence length="76" mass="9109">MAQIIEMGKHYKKRPSEIINIEDEYTAYCFDEVAFFLLNEATDDKGILKWNRIKWGNDKKESKTNHNLIKFMQKHC</sequence>
<dbReference type="AlphaFoldDB" id="A0A845R132"/>